<dbReference type="Proteomes" id="UP000682928">
    <property type="component" value="Chromosome"/>
</dbReference>
<dbReference type="AlphaFoldDB" id="A0AA86IRQ7"/>
<accession>A0AA86IRQ7</accession>
<dbReference type="EMBL" id="AP024590">
    <property type="protein sequence ID" value="BCU55120.1"/>
    <property type="molecule type" value="Genomic_DNA"/>
</dbReference>
<dbReference type="RefSeq" id="WP_088218950.1">
    <property type="nucleotide sequence ID" value="NZ_AP024590.1"/>
</dbReference>
<sequence length="92" mass="10689">MADFTVRIELRGASWEIYNELHEKMAAIGFYRKIIGDDRITYQLPDGEYVGLSDKSVFDLRQQVHSIARTLNIDPHVFVTQSMCWSWVLPKA</sequence>
<protein>
    <recommendedName>
        <fullName evidence="3">Phage protein</fullName>
    </recommendedName>
</protein>
<reference evidence="1" key="1">
    <citation type="submission" date="2021-04" db="EMBL/GenBank/DDBJ databases">
        <title>Difference and commonality of drug resistance evolution in various bacteria. and drug sensitivity profiles.</title>
        <authorList>
            <person name="Maeda T."/>
            <person name="Shibai A."/>
            <person name="Kawada K."/>
            <person name="Kotani H."/>
            <person name="Tarusawa Y."/>
            <person name="Tanabe K."/>
            <person name="Furusawa C."/>
        </authorList>
    </citation>
    <scope>NUCLEOTIDE SEQUENCE</scope>
    <source>
        <strain evidence="1">JCM 8580</strain>
    </source>
</reference>
<name>A0AA86IRQ7_9ENTR</name>
<evidence type="ECO:0000313" key="1">
    <source>
        <dbReference type="EMBL" id="BCU55120.1"/>
    </source>
</evidence>
<gene>
    <name evidence="1" type="ORF">ENKO_17140</name>
</gene>
<organism evidence="1 2">
    <name type="scientific">Enterobacter kobei</name>
    <dbReference type="NCBI Taxonomy" id="208224"/>
    <lineage>
        <taxon>Bacteria</taxon>
        <taxon>Pseudomonadati</taxon>
        <taxon>Pseudomonadota</taxon>
        <taxon>Gammaproteobacteria</taxon>
        <taxon>Enterobacterales</taxon>
        <taxon>Enterobacteriaceae</taxon>
        <taxon>Enterobacter</taxon>
        <taxon>Enterobacter cloacae complex</taxon>
    </lineage>
</organism>
<evidence type="ECO:0008006" key="3">
    <source>
        <dbReference type="Google" id="ProtNLM"/>
    </source>
</evidence>
<proteinExistence type="predicted"/>
<evidence type="ECO:0000313" key="2">
    <source>
        <dbReference type="Proteomes" id="UP000682928"/>
    </source>
</evidence>